<evidence type="ECO:0000259" key="1">
    <source>
        <dbReference type="Pfam" id="PF24038"/>
    </source>
</evidence>
<evidence type="ECO:0000259" key="2">
    <source>
        <dbReference type="Pfam" id="PF24042"/>
    </source>
</evidence>
<reference evidence="4" key="1">
    <citation type="submission" date="2016-10" db="EMBL/GenBank/DDBJ databases">
        <authorList>
            <person name="Varghese N."/>
            <person name="Submissions S."/>
        </authorList>
    </citation>
    <scope>NUCLEOTIDE SEQUENCE [LARGE SCALE GENOMIC DNA]</scope>
    <source>
        <strain evidence="4">CGMCC 1.10119</strain>
    </source>
</reference>
<dbReference type="InterPro" id="IPR011991">
    <property type="entry name" value="ArsR-like_HTH"/>
</dbReference>
<evidence type="ECO:0000313" key="3">
    <source>
        <dbReference type="EMBL" id="SDM58445.1"/>
    </source>
</evidence>
<feature type="domain" description="DUF7351" evidence="2">
    <location>
        <begin position="116"/>
        <end position="292"/>
    </location>
</feature>
<dbReference type="Proteomes" id="UP000199451">
    <property type="component" value="Unassembled WGS sequence"/>
</dbReference>
<keyword evidence="4" id="KW-1185">Reference proteome</keyword>
<gene>
    <name evidence="3" type="ORF">SAMN04487949_2162</name>
</gene>
<dbReference type="OrthoDB" id="8482at2157"/>
<sequence>MSQPAESEPPSPPSGRSNLAPAEAFALLGNDTRIEILQGLLDAGGDDTPVAFSDLYARVDIDDSAHFNYHLKKLTDHFVRKTDEGYLFQYPGRKVVRAVFAGTFTDHAELDPFAAPGDCYDCGGDLQAWYADEYLTIECVDCGRTHLSYSFPPGGLEDRTPEELLDAFHHHVRHHYCLAADGVCPECMGKMSTTLSHDDDLPGLDVRVDHVCQRCQTHLYSAVGVNLLDNADVLTFHADRGVDLSTRPFWTFDWCVSDQRTTVLSEDPLEVRLDIPCDGDVLSVTLDETLSVLDVDRS</sequence>
<dbReference type="RefSeq" id="WP_089697450.1">
    <property type="nucleotide sequence ID" value="NZ_FNHL01000002.1"/>
</dbReference>
<proteinExistence type="predicted"/>
<organism evidence="3 4">
    <name type="scientific">Halogranum gelatinilyticum</name>
    <dbReference type="NCBI Taxonomy" id="660521"/>
    <lineage>
        <taxon>Archaea</taxon>
        <taxon>Methanobacteriati</taxon>
        <taxon>Methanobacteriota</taxon>
        <taxon>Stenosarchaea group</taxon>
        <taxon>Halobacteria</taxon>
        <taxon>Halobacteriales</taxon>
        <taxon>Haloferacaceae</taxon>
    </lineage>
</organism>
<dbReference type="Pfam" id="PF24038">
    <property type="entry name" value="DUF7347"/>
    <property type="match status" value="1"/>
</dbReference>
<dbReference type="Gene3D" id="1.10.10.10">
    <property type="entry name" value="Winged helix-like DNA-binding domain superfamily/Winged helix DNA-binding domain"/>
    <property type="match status" value="1"/>
</dbReference>
<dbReference type="EMBL" id="FNHL01000002">
    <property type="protein sequence ID" value="SDM58445.1"/>
    <property type="molecule type" value="Genomic_DNA"/>
</dbReference>
<dbReference type="Pfam" id="PF24042">
    <property type="entry name" value="DUF7351"/>
    <property type="match status" value="1"/>
</dbReference>
<dbReference type="InterPro" id="IPR055775">
    <property type="entry name" value="DUF7351"/>
</dbReference>
<protein>
    <recommendedName>
        <fullName evidence="5">Helix-turn-helix domain-containing protein</fullName>
    </recommendedName>
</protein>
<dbReference type="InterPro" id="IPR036388">
    <property type="entry name" value="WH-like_DNA-bd_sf"/>
</dbReference>
<evidence type="ECO:0000313" key="4">
    <source>
        <dbReference type="Proteomes" id="UP000199451"/>
    </source>
</evidence>
<name>A0A1G9UFY3_9EURY</name>
<accession>A0A1G9UFY3</accession>
<dbReference type="AlphaFoldDB" id="A0A1G9UFY3"/>
<dbReference type="CDD" id="cd00090">
    <property type="entry name" value="HTH_ARSR"/>
    <property type="match status" value="1"/>
</dbReference>
<evidence type="ECO:0008006" key="5">
    <source>
        <dbReference type="Google" id="ProtNLM"/>
    </source>
</evidence>
<dbReference type="InterPro" id="IPR055771">
    <property type="entry name" value="DUF7347"/>
</dbReference>
<feature type="domain" description="DUF7347" evidence="1">
    <location>
        <begin position="21"/>
        <end position="99"/>
    </location>
</feature>